<reference evidence="1" key="1">
    <citation type="journal article" date="2020" name="Nat. Commun.">
        <title>Large-scale genome sequencing of mycorrhizal fungi provides insights into the early evolution of symbiotic traits.</title>
        <authorList>
            <person name="Miyauchi S."/>
            <person name="Kiss E."/>
            <person name="Kuo A."/>
            <person name="Drula E."/>
            <person name="Kohler A."/>
            <person name="Sanchez-Garcia M."/>
            <person name="Morin E."/>
            <person name="Andreopoulos B."/>
            <person name="Barry K.W."/>
            <person name="Bonito G."/>
            <person name="Buee M."/>
            <person name="Carver A."/>
            <person name="Chen C."/>
            <person name="Cichocki N."/>
            <person name="Clum A."/>
            <person name="Culley D."/>
            <person name="Crous P.W."/>
            <person name="Fauchery L."/>
            <person name="Girlanda M."/>
            <person name="Hayes R.D."/>
            <person name="Keri Z."/>
            <person name="LaButti K."/>
            <person name="Lipzen A."/>
            <person name="Lombard V."/>
            <person name="Magnuson J."/>
            <person name="Maillard F."/>
            <person name="Murat C."/>
            <person name="Nolan M."/>
            <person name="Ohm R.A."/>
            <person name="Pangilinan J."/>
            <person name="Pereira M.F."/>
            <person name="Perotto S."/>
            <person name="Peter M."/>
            <person name="Pfister S."/>
            <person name="Riley R."/>
            <person name="Sitrit Y."/>
            <person name="Stielow J.B."/>
            <person name="Szollosi G."/>
            <person name="Zifcakova L."/>
            <person name="Stursova M."/>
            <person name="Spatafora J.W."/>
            <person name="Tedersoo L."/>
            <person name="Vaario L.M."/>
            <person name="Yamada A."/>
            <person name="Yan M."/>
            <person name="Wang P."/>
            <person name="Xu J."/>
            <person name="Bruns T."/>
            <person name="Baldrian P."/>
            <person name="Vilgalys R."/>
            <person name="Dunand C."/>
            <person name="Henrissat B."/>
            <person name="Grigoriev I.V."/>
            <person name="Hibbett D."/>
            <person name="Nagy L.G."/>
            <person name="Martin F.M."/>
        </authorList>
    </citation>
    <scope>NUCLEOTIDE SEQUENCE</scope>
    <source>
        <strain evidence="1">UH-Tt-Lm1</strain>
    </source>
</reference>
<proteinExistence type="predicted"/>
<reference evidence="1" key="2">
    <citation type="submission" date="2020-11" db="EMBL/GenBank/DDBJ databases">
        <authorList>
            <consortium name="DOE Joint Genome Institute"/>
            <person name="Kuo A."/>
            <person name="Miyauchi S."/>
            <person name="Kiss E."/>
            <person name="Drula E."/>
            <person name="Kohler A."/>
            <person name="Sanchez-Garcia M."/>
            <person name="Andreopoulos B."/>
            <person name="Barry K.W."/>
            <person name="Bonito G."/>
            <person name="Buee M."/>
            <person name="Carver A."/>
            <person name="Chen C."/>
            <person name="Cichocki N."/>
            <person name="Clum A."/>
            <person name="Culley D."/>
            <person name="Crous P.W."/>
            <person name="Fauchery L."/>
            <person name="Girlanda M."/>
            <person name="Hayes R."/>
            <person name="Keri Z."/>
            <person name="Labutti K."/>
            <person name="Lipzen A."/>
            <person name="Lombard V."/>
            <person name="Magnuson J."/>
            <person name="Maillard F."/>
            <person name="Morin E."/>
            <person name="Murat C."/>
            <person name="Nolan M."/>
            <person name="Ohm R."/>
            <person name="Pangilinan J."/>
            <person name="Pereira M."/>
            <person name="Perotto S."/>
            <person name="Peter M."/>
            <person name="Riley R."/>
            <person name="Sitrit Y."/>
            <person name="Stielow B."/>
            <person name="Szollosi G."/>
            <person name="Zifcakova L."/>
            <person name="Stursova M."/>
            <person name="Spatafora J.W."/>
            <person name="Tedersoo L."/>
            <person name="Vaario L.-M."/>
            <person name="Yamada A."/>
            <person name="Yan M."/>
            <person name="Wang P."/>
            <person name="Xu J."/>
            <person name="Bruns T."/>
            <person name="Baldrian P."/>
            <person name="Vilgalys R."/>
            <person name="Henrissat B."/>
            <person name="Grigoriev I.V."/>
            <person name="Hibbett D."/>
            <person name="Nagy L.G."/>
            <person name="Martin F.M."/>
        </authorList>
    </citation>
    <scope>NUCLEOTIDE SEQUENCE</scope>
    <source>
        <strain evidence="1">UH-Tt-Lm1</strain>
    </source>
</reference>
<name>A0A9P6H5E0_9AGAM</name>
<accession>A0A9P6H5E0</accession>
<evidence type="ECO:0000313" key="2">
    <source>
        <dbReference type="Proteomes" id="UP000736335"/>
    </source>
</evidence>
<dbReference type="Proteomes" id="UP000736335">
    <property type="component" value="Unassembled WGS sequence"/>
</dbReference>
<dbReference type="EMBL" id="WIUZ02000019">
    <property type="protein sequence ID" value="KAF9779414.1"/>
    <property type="molecule type" value="Genomic_DNA"/>
</dbReference>
<comment type="caution">
    <text evidence="1">The sequence shown here is derived from an EMBL/GenBank/DDBJ whole genome shotgun (WGS) entry which is preliminary data.</text>
</comment>
<organism evidence="1 2">
    <name type="scientific">Thelephora terrestris</name>
    <dbReference type="NCBI Taxonomy" id="56493"/>
    <lineage>
        <taxon>Eukaryota</taxon>
        <taxon>Fungi</taxon>
        <taxon>Dikarya</taxon>
        <taxon>Basidiomycota</taxon>
        <taxon>Agaricomycotina</taxon>
        <taxon>Agaricomycetes</taxon>
        <taxon>Thelephorales</taxon>
        <taxon>Thelephoraceae</taxon>
        <taxon>Thelephora</taxon>
    </lineage>
</organism>
<keyword evidence="2" id="KW-1185">Reference proteome</keyword>
<sequence>MPPNNPTLHHFPSCLHAFDCMQTTYQQAESDPTWTPAYIAPWSLSFLQAQHPRLPIPPFPSILNITHPGKTMNSASTVLVGGTQNSSVLRCRHSSLNRFHQGRGTWTRLTPGPLEIHPLTLVARHVLAAHAASLTVSLGSTDHSSAISNTLPLQSSLLLKRPAHPVDPEIYTPYTIAPLFTQHPVGVPYSPTSYSHNPLSTKTEQVVAAFSIGH</sequence>
<protein>
    <submittedName>
        <fullName evidence="1">Uncharacterized protein</fullName>
    </submittedName>
</protein>
<evidence type="ECO:0000313" key="1">
    <source>
        <dbReference type="EMBL" id="KAF9779414.1"/>
    </source>
</evidence>
<dbReference type="AlphaFoldDB" id="A0A9P6H5E0"/>
<gene>
    <name evidence="1" type="ORF">BJ322DRAFT_1024325</name>
</gene>